<feature type="domain" description="N-acetyltransferase" evidence="1">
    <location>
        <begin position="3"/>
        <end position="155"/>
    </location>
</feature>
<evidence type="ECO:0000259" key="1">
    <source>
        <dbReference type="PROSITE" id="PS51186"/>
    </source>
</evidence>
<dbReference type="Gene3D" id="3.40.630.30">
    <property type="match status" value="1"/>
</dbReference>
<dbReference type="EMBL" id="DYWT01000169">
    <property type="protein sequence ID" value="HJF32138.1"/>
    <property type="molecule type" value="Genomic_DNA"/>
</dbReference>
<organism evidence="2 3">
    <name type="scientific">Sporosarcina psychrophila</name>
    <name type="common">Bacillus psychrophilus</name>
    <dbReference type="NCBI Taxonomy" id="1476"/>
    <lineage>
        <taxon>Bacteria</taxon>
        <taxon>Bacillati</taxon>
        <taxon>Bacillota</taxon>
        <taxon>Bacilli</taxon>
        <taxon>Bacillales</taxon>
        <taxon>Caryophanaceae</taxon>
        <taxon>Sporosarcina</taxon>
    </lineage>
</organism>
<comment type="caution">
    <text evidence="2">The sequence shown here is derived from an EMBL/GenBank/DDBJ whole genome shotgun (WGS) entry which is preliminary data.</text>
</comment>
<protein>
    <submittedName>
        <fullName evidence="2">GNAT family N-acetyltransferase</fullName>
    </submittedName>
</protein>
<gene>
    <name evidence="2" type="ORF">K8V56_10245</name>
</gene>
<name>A0A921FYW2_SPOPS</name>
<evidence type="ECO:0000313" key="2">
    <source>
        <dbReference type="EMBL" id="HJF32138.1"/>
    </source>
</evidence>
<dbReference type="Proteomes" id="UP000698173">
    <property type="component" value="Unassembled WGS sequence"/>
</dbReference>
<dbReference type="InterPro" id="IPR000182">
    <property type="entry name" value="GNAT_dom"/>
</dbReference>
<sequence length="155" mass="17829">MELHFYNHTFDELIENYILTDEQLRFTGTPKEAIDFSNAEQNRYSILAMKNEQLVTFFSLHKGEGVKPFSPNNNAILIRSFSTDFHQQGKGYGKNALMLTPEFVRNHFMGINEIVLAVNVKNKSAQALYKKCGYIDEGVREMGRNGELIVMSYHL</sequence>
<dbReference type="GO" id="GO:0016747">
    <property type="term" value="F:acyltransferase activity, transferring groups other than amino-acyl groups"/>
    <property type="evidence" value="ECO:0007669"/>
    <property type="project" value="InterPro"/>
</dbReference>
<proteinExistence type="predicted"/>
<reference evidence="2" key="2">
    <citation type="submission" date="2021-09" db="EMBL/GenBank/DDBJ databases">
        <authorList>
            <person name="Gilroy R."/>
        </authorList>
    </citation>
    <scope>NUCLEOTIDE SEQUENCE</scope>
    <source>
        <strain evidence="2">CHK171-7178</strain>
    </source>
</reference>
<dbReference type="SUPFAM" id="SSF55729">
    <property type="entry name" value="Acyl-CoA N-acyltransferases (Nat)"/>
    <property type="match status" value="1"/>
</dbReference>
<reference evidence="2" key="1">
    <citation type="journal article" date="2021" name="PeerJ">
        <title>Extensive microbial diversity within the chicken gut microbiome revealed by metagenomics and culture.</title>
        <authorList>
            <person name="Gilroy R."/>
            <person name="Ravi A."/>
            <person name="Getino M."/>
            <person name="Pursley I."/>
            <person name="Horton D.L."/>
            <person name="Alikhan N.F."/>
            <person name="Baker D."/>
            <person name="Gharbi K."/>
            <person name="Hall N."/>
            <person name="Watson M."/>
            <person name="Adriaenssens E.M."/>
            <person name="Foster-Nyarko E."/>
            <person name="Jarju S."/>
            <person name="Secka A."/>
            <person name="Antonio M."/>
            <person name="Oren A."/>
            <person name="Chaudhuri R.R."/>
            <person name="La Ragione R."/>
            <person name="Hildebrand F."/>
            <person name="Pallen M.J."/>
        </authorList>
    </citation>
    <scope>NUCLEOTIDE SEQUENCE</scope>
    <source>
        <strain evidence="2">CHK171-7178</strain>
    </source>
</reference>
<dbReference type="Pfam" id="PF00583">
    <property type="entry name" value="Acetyltransf_1"/>
    <property type="match status" value="1"/>
</dbReference>
<evidence type="ECO:0000313" key="3">
    <source>
        <dbReference type="Proteomes" id="UP000698173"/>
    </source>
</evidence>
<accession>A0A921FYW2</accession>
<dbReference type="AlphaFoldDB" id="A0A921FYW2"/>
<dbReference type="PROSITE" id="PS51186">
    <property type="entry name" value="GNAT"/>
    <property type="match status" value="1"/>
</dbReference>
<dbReference type="InterPro" id="IPR016181">
    <property type="entry name" value="Acyl_CoA_acyltransferase"/>
</dbReference>